<feature type="compositionally biased region" description="Basic and acidic residues" evidence="1">
    <location>
        <begin position="67"/>
        <end position="76"/>
    </location>
</feature>
<gene>
    <name evidence="2" type="ORF">HPBE_LOCUS14423</name>
</gene>
<evidence type="ECO:0000313" key="4">
    <source>
        <dbReference type="WBParaSite" id="HPBE_0001442201-mRNA-1"/>
    </source>
</evidence>
<name>A0A183G037_HELPZ</name>
<accession>A0A3P7ZCH9</accession>
<evidence type="ECO:0000256" key="1">
    <source>
        <dbReference type="SAM" id="MobiDB-lite"/>
    </source>
</evidence>
<protein>
    <submittedName>
        <fullName evidence="4">IBB domain-containing protein</fullName>
    </submittedName>
</protein>
<dbReference type="EMBL" id="UZAH01028356">
    <property type="protein sequence ID" value="VDO99586.1"/>
    <property type="molecule type" value="Genomic_DNA"/>
</dbReference>
<proteinExistence type="predicted"/>
<dbReference type="WBParaSite" id="HPBE_0001442201-mRNA-1">
    <property type="protein sequence ID" value="HPBE_0001442201-mRNA-1"/>
    <property type="gene ID" value="HPBE_0001442201"/>
</dbReference>
<keyword evidence="3" id="KW-1185">Reference proteome</keyword>
<reference evidence="4" key="2">
    <citation type="submission" date="2019-09" db="UniProtKB">
        <authorList>
            <consortium name="WormBaseParasite"/>
        </authorList>
    </citation>
    <scope>IDENTIFICATION</scope>
</reference>
<accession>A0A183G037</accession>
<reference evidence="2 3" key="1">
    <citation type="submission" date="2018-11" db="EMBL/GenBank/DDBJ databases">
        <authorList>
            <consortium name="Pathogen Informatics"/>
        </authorList>
    </citation>
    <scope>NUCLEOTIDE SEQUENCE [LARGE SCALE GENOMIC DNA]</scope>
</reference>
<sequence length="96" mass="10446">MASNQFAAGQLFPREITTDYTRGNGAAAAAVAACDYRRRKRTLTAENAGGKMKRKETDDLRRMLAERRWRQKEASDGHVTTGSPERSGASGSALGK</sequence>
<evidence type="ECO:0000313" key="3">
    <source>
        <dbReference type="Proteomes" id="UP000050761"/>
    </source>
</evidence>
<organism evidence="3 4">
    <name type="scientific">Heligmosomoides polygyrus</name>
    <name type="common">Parasitic roundworm</name>
    <dbReference type="NCBI Taxonomy" id="6339"/>
    <lineage>
        <taxon>Eukaryota</taxon>
        <taxon>Metazoa</taxon>
        <taxon>Ecdysozoa</taxon>
        <taxon>Nematoda</taxon>
        <taxon>Chromadorea</taxon>
        <taxon>Rhabditida</taxon>
        <taxon>Rhabditina</taxon>
        <taxon>Rhabditomorpha</taxon>
        <taxon>Strongyloidea</taxon>
        <taxon>Heligmosomidae</taxon>
        <taxon>Heligmosomoides</taxon>
    </lineage>
</organism>
<evidence type="ECO:0000313" key="2">
    <source>
        <dbReference type="EMBL" id="VDO99586.1"/>
    </source>
</evidence>
<dbReference type="AlphaFoldDB" id="A0A183G037"/>
<dbReference type="OrthoDB" id="10602311at2759"/>
<dbReference type="Proteomes" id="UP000050761">
    <property type="component" value="Unassembled WGS sequence"/>
</dbReference>
<feature type="region of interest" description="Disordered" evidence="1">
    <location>
        <begin position="67"/>
        <end position="96"/>
    </location>
</feature>